<dbReference type="PIRSF" id="PIRSF015582">
    <property type="entry name" value="Cit_lyase_B"/>
    <property type="match status" value="1"/>
</dbReference>
<dbReference type="InterPro" id="IPR011206">
    <property type="entry name" value="Citrate_lyase_beta/mcl1/mcl2"/>
</dbReference>
<feature type="domain" description="HpcH/HpaI aldolase/citrate lyase" evidence="4">
    <location>
        <begin position="13"/>
        <end position="217"/>
    </location>
</feature>
<dbReference type="EMBL" id="NEXE01000014">
    <property type="protein sequence ID" value="PSN91925.1"/>
    <property type="molecule type" value="Genomic_DNA"/>
</dbReference>
<evidence type="ECO:0000259" key="4">
    <source>
        <dbReference type="Pfam" id="PF03328"/>
    </source>
</evidence>
<dbReference type="AlphaFoldDB" id="A0A2R6AZV7"/>
<dbReference type="Proteomes" id="UP000240322">
    <property type="component" value="Unassembled WGS sequence"/>
</dbReference>
<evidence type="ECO:0000256" key="2">
    <source>
        <dbReference type="ARBA" id="ARBA00022723"/>
    </source>
</evidence>
<accession>A0A2R6AZV7</accession>
<dbReference type="GO" id="GO:0000287">
    <property type="term" value="F:magnesium ion binding"/>
    <property type="evidence" value="ECO:0007669"/>
    <property type="project" value="TreeGrafter"/>
</dbReference>
<comment type="cofactor">
    <cofactor evidence="1">
        <name>Mg(2+)</name>
        <dbReference type="ChEBI" id="CHEBI:18420"/>
    </cofactor>
</comment>
<organism evidence="5 6">
    <name type="scientific">Candidatus Marsarchaeota G2 archaeon OSP_D</name>
    <dbReference type="NCBI Taxonomy" id="1978157"/>
    <lineage>
        <taxon>Archaea</taxon>
        <taxon>Candidatus Marsarchaeota</taxon>
        <taxon>Candidatus Marsarchaeota group 2</taxon>
    </lineage>
</organism>
<evidence type="ECO:0000256" key="1">
    <source>
        <dbReference type="ARBA" id="ARBA00001946"/>
    </source>
</evidence>
<dbReference type="InterPro" id="IPR040442">
    <property type="entry name" value="Pyrv_kinase-like_dom_sf"/>
</dbReference>
<keyword evidence="3" id="KW-0460">Magnesium</keyword>
<evidence type="ECO:0000313" key="5">
    <source>
        <dbReference type="EMBL" id="PSN91925.1"/>
    </source>
</evidence>
<dbReference type="SUPFAM" id="SSF51621">
    <property type="entry name" value="Phosphoenolpyruvate/pyruvate domain"/>
    <property type="match status" value="1"/>
</dbReference>
<keyword evidence="5" id="KW-0456">Lyase</keyword>
<dbReference type="PANTHER" id="PTHR32308">
    <property type="entry name" value="LYASE BETA SUBUNIT, PUTATIVE (AFU_ORTHOLOGUE AFUA_4G13030)-RELATED"/>
    <property type="match status" value="1"/>
</dbReference>
<name>A0A2R6AZV7_9ARCH</name>
<dbReference type="Pfam" id="PF03328">
    <property type="entry name" value="HpcH_HpaI"/>
    <property type="match status" value="1"/>
</dbReference>
<dbReference type="GO" id="GO:0016829">
    <property type="term" value="F:lyase activity"/>
    <property type="evidence" value="ECO:0007669"/>
    <property type="project" value="UniProtKB-KW"/>
</dbReference>
<proteinExistence type="predicted"/>
<gene>
    <name evidence="5" type="ORF">B9Q03_02800</name>
</gene>
<dbReference type="PANTHER" id="PTHR32308:SF0">
    <property type="entry name" value="HPCH_HPAI ALDOLASE_CITRATE LYASE DOMAIN-CONTAINING PROTEIN"/>
    <property type="match status" value="1"/>
</dbReference>
<protein>
    <submittedName>
        <fullName evidence="5">CoA ester lyase</fullName>
    </submittedName>
</protein>
<sequence>MSVISDHKSRPRRSQLYAPGNNEKLIVKASKLEADSVVLDLEDSVPAEMKEEARRLVCRLVPELDWGKREVCVRINPLNKLDSYRDLLLVSTLDRVDSIVVPKADVGLGSIYNATGKSLIPIVETARGLLRVEDIVCEEGVVAVTWGAADMAFSFGGSLDAFSSNAYIRTKIAAAAVTHGVEAIDKVYFDVEDTEGFAAEAREAKKYGFSGKQVIHPNQIGPANSVFTPTAEELEWAQRILRVYEEGRRAGRGAVRMDDELVDEVHVRIAKGIIQRANRGAVGED</sequence>
<reference evidence="5 6" key="1">
    <citation type="submission" date="2017-04" db="EMBL/GenBank/DDBJ databases">
        <title>Novel microbial lineages endemic to geothermal iron-oxide mats fill important gaps in the evolutionary history of Archaea.</title>
        <authorList>
            <person name="Jay Z.J."/>
            <person name="Beam J.P."/>
            <person name="Dlakic M."/>
            <person name="Rusch D.B."/>
            <person name="Kozubal M.A."/>
            <person name="Inskeep W.P."/>
        </authorList>
    </citation>
    <scope>NUCLEOTIDE SEQUENCE [LARGE SCALE GENOMIC DNA]</scope>
    <source>
        <strain evidence="5">OSP_D</strain>
    </source>
</reference>
<evidence type="ECO:0000256" key="3">
    <source>
        <dbReference type="ARBA" id="ARBA00022842"/>
    </source>
</evidence>
<dbReference type="GO" id="GO:0006107">
    <property type="term" value="P:oxaloacetate metabolic process"/>
    <property type="evidence" value="ECO:0007669"/>
    <property type="project" value="TreeGrafter"/>
</dbReference>
<evidence type="ECO:0000313" key="6">
    <source>
        <dbReference type="Proteomes" id="UP000240322"/>
    </source>
</evidence>
<dbReference type="InterPro" id="IPR005000">
    <property type="entry name" value="Aldolase/citrate-lyase_domain"/>
</dbReference>
<dbReference type="InterPro" id="IPR015813">
    <property type="entry name" value="Pyrv/PenolPyrv_kinase-like_dom"/>
</dbReference>
<dbReference type="Gene3D" id="3.20.20.60">
    <property type="entry name" value="Phosphoenolpyruvate-binding domains"/>
    <property type="match status" value="1"/>
</dbReference>
<keyword evidence="2" id="KW-0479">Metal-binding</keyword>
<comment type="caution">
    <text evidence="5">The sequence shown here is derived from an EMBL/GenBank/DDBJ whole genome shotgun (WGS) entry which is preliminary data.</text>
</comment>